<dbReference type="PANTHER" id="PTHR32282">
    <property type="entry name" value="BINDING PROTEIN TRANSPEPTIDASE, PUTATIVE-RELATED"/>
    <property type="match status" value="1"/>
</dbReference>
<dbReference type="InterPro" id="IPR036950">
    <property type="entry name" value="PBP_transglycosylase"/>
</dbReference>
<dbReference type="InterPro" id="IPR012338">
    <property type="entry name" value="Beta-lactam/transpept-like"/>
</dbReference>
<dbReference type="Gene3D" id="1.10.3810.10">
    <property type="entry name" value="Biosynthetic peptidoglycan transglycosylase-like"/>
    <property type="match status" value="1"/>
</dbReference>
<dbReference type="InterPro" id="IPR050396">
    <property type="entry name" value="Glycosyltr_51/Transpeptidase"/>
</dbReference>
<dbReference type="InterPro" id="IPR011815">
    <property type="entry name" value="PBP_1c"/>
</dbReference>
<evidence type="ECO:0000256" key="4">
    <source>
        <dbReference type="ARBA" id="ARBA00022645"/>
    </source>
</evidence>
<dbReference type="SUPFAM" id="SSF56601">
    <property type="entry name" value="beta-lactamase/transpeptidase-like"/>
    <property type="match status" value="1"/>
</dbReference>
<evidence type="ECO:0000256" key="7">
    <source>
        <dbReference type="ARBA" id="ARBA00022679"/>
    </source>
</evidence>
<evidence type="ECO:0000256" key="2">
    <source>
        <dbReference type="ARBA" id="ARBA00007090"/>
    </source>
</evidence>
<dbReference type="NCBIfam" id="TIGR02073">
    <property type="entry name" value="PBP_1c"/>
    <property type="match status" value="1"/>
</dbReference>
<feature type="domain" description="Glycosyl transferase family 51" evidence="15">
    <location>
        <begin position="53"/>
        <end position="217"/>
    </location>
</feature>
<dbReference type="EC" id="2.4.99.28" evidence="10"/>
<sequence length="730" mass="78263">MKRLLLVLALGLGVQAQAAVPTPAQVKAAWQPSEAQLLDRHGVPVESVRIDMTARRQPWVALADISPALGRAVMQAEDQRFMEHGGIDLKAVGQAAWDNLFRVHGSQARLRGASTITMQLAGLLDPALAARAAGRNWRQKWDQALAARELEAGWSKQQILEAYLNLASFRGELQGIGAAARGLFGKAPSGLDTGESAILASLLRAPGASTRELARRACALAAELKAASSCATIEWQAEVALGRQGAAFKRPPAQVARLLMDGAAPQRVLRSTLDADLQRFAATTLRRHLAELAERNVGDGAVLVLDNDSGEILAYVANTGTGEVDGVAALRQAGSTLKPFLYELAIERGILHAASLLDDTPVDIPTVGGLYVPQNYDRRYHEVASVRTSLAGSLNIPAVRTLMLTGVERFHERLREVGLSSLTEAADFYGYSLALGSADVSLLELTNAYRTLANGGMQGSVTLRARGPDKRHRVLDQKAVFIVGDILSDRGARSVTFGLRNELATSFWSAVKTGTSKDMRDNWCVGYSDRYTVGVWVGNFDGRPMWDVSGVSGAAPVWRDVMDYLHRASPGRAPAVPAGLVRQNVAFTPAVEPPRSEWFVRGTETAAVTLLAPGQRQPKIVYPADSSLIALDPDIPEKLQRVRFTAQGERGLAWVLDGEKLDQARLAEGWAPVPGKHEVKLVGEDGRAVASARFEVRGGAQVVSTFSISSGGSSARSTPASGEYSGESER</sequence>
<dbReference type="InterPro" id="IPR009647">
    <property type="entry name" value="PBP_C"/>
</dbReference>
<protein>
    <recommendedName>
        <fullName evidence="10">peptidoglycan glycosyltransferase</fullName>
        <ecNumber evidence="10">2.4.99.28</ecNumber>
    </recommendedName>
</protein>
<evidence type="ECO:0000256" key="6">
    <source>
        <dbReference type="ARBA" id="ARBA00022676"/>
    </source>
</evidence>
<dbReference type="Gene3D" id="3.40.710.10">
    <property type="entry name" value="DD-peptidase/beta-lactamase superfamily"/>
    <property type="match status" value="1"/>
</dbReference>
<evidence type="ECO:0000313" key="18">
    <source>
        <dbReference type="Proteomes" id="UP001205560"/>
    </source>
</evidence>
<evidence type="ECO:0000313" key="17">
    <source>
        <dbReference type="EMBL" id="MCS0591532.1"/>
    </source>
</evidence>
<comment type="caution">
    <text evidence="17">The sequence shown here is derived from an EMBL/GenBank/DDBJ whole genome shotgun (WGS) entry which is preliminary data.</text>
</comment>
<gene>
    <name evidence="17" type="primary">pbpC</name>
    <name evidence="17" type="ORF">NX782_20285</name>
</gene>
<evidence type="ECO:0000259" key="16">
    <source>
        <dbReference type="Pfam" id="PF06832"/>
    </source>
</evidence>
<comment type="catalytic activity">
    <reaction evidence="11">
        <text>[GlcNAc-(1-&gt;4)-Mur2Ac(oyl-L-Ala-gamma-D-Glu-L-Lys-D-Ala-D-Ala)](n)-di-trans,octa-cis-undecaprenyl diphosphate + beta-D-GlcNAc-(1-&gt;4)-Mur2Ac(oyl-L-Ala-gamma-D-Glu-L-Lys-D-Ala-D-Ala)-di-trans,octa-cis-undecaprenyl diphosphate = [GlcNAc-(1-&gt;4)-Mur2Ac(oyl-L-Ala-gamma-D-Glu-L-Lys-D-Ala-D-Ala)](n+1)-di-trans,octa-cis-undecaprenyl diphosphate + di-trans,octa-cis-undecaprenyl diphosphate + H(+)</text>
        <dbReference type="Rhea" id="RHEA:23708"/>
        <dbReference type="Rhea" id="RHEA-COMP:9602"/>
        <dbReference type="Rhea" id="RHEA-COMP:9603"/>
        <dbReference type="ChEBI" id="CHEBI:15378"/>
        <dbReference type="ChEBI" id="CHEBI:58405"/>
        <dbReference type="ChEBI" id="CHEBI:60033"/>
        <dbReference type="ChEBI" id="CHEBI:78435"/>
        <dbReference type="EC" id="2.4.99.28"/>
    </reaction>
</comment>
<evidence type="ECO:0000256" key="1">
    <source>
        <dbReference type="ARBA" id="ARBA00004752"/>
    </source>
</evidence>
<name>A0ABT2ABK6_9BURK</name>
<keyword evidence="13" id="KW-0732">Signal</keyword>
<keyword evidence="18" id="KW-1185">Reference proteome</keyword>
<feature type="signal peptide" evidence="13">
    <location>
        <begin position="1"/>
        <end position="18"/>
    </location>
</feature>
<feature type="chain" id="PRO_5045995933" description="peptidoglycan glycosyltransferase" evidence="13">
    <location>
        <begin position="19"/>
        <end position="730"/>
    </location>
</feature>
<evidence type="ECO:0000259" key="15">
    <source>
        <dbReference type="Pfam" id="PF00912"/>
    </source>
</evidence>
<keyword evidence="6" id="KW-0328">Glycosyltransferase</keyword>
<evidence type="ECO:0000256" key="3">
    <source>
        <dbReference type="ARBA" id="ARBA00007739"/>
    </source>
</evidence>
<dbReference type="Pfam" id="PF00912">
    <property type="entry name" value="Transgly"/>
    <property type="match status" value="1"/>
</dbReference>
<evidence type="ECO:0000256" key="10">
    <source>
        <dbReference type="ARBA" id="ARBA00044770"/>
    </source>
</evidence>
<evidence type="ECO:0000256" key="9">
    <source>
        <dbReference type="ARBA" id="ARBA00023268"/>
    </source>
</evidence>
<dbReference type="InterPro" id="IPR001460">
    <property type="entry name" value="PCN-bd_Tpept"/>
</dbReference>
<evidence type="ECO:0000256" key="13">
    <source>
        <dbReference type="SAM" id="SignalP"/>
    </source>
</evidence>
<dbReference type="EMBL" id="JANUGX010000028">
    <property type="protein sequence ID" value="MCS0591532.1"/>
    <property type="molecule type" value="Genomic_DNA"/>
</dbReference>
<evidence type="ECO:0000256" key="5">
    <source>
        <dbReference type="ARBA" id="ARBA00022670"/>
    </source>
</evidence>
<dbReference type="Proteomes" id="UP001205560">
    <property type="component" value="Unassembled WGS sequence"/>
</dbReference>
<accession>A0ABT2ABK6</accession>
<proteinExistence type="inferred from homology"/>
<dbReference type="InterPro" id="IPR001264">
    <property type="entry name" value="Glyco_trans_51"/>
</dbReference>
<dbReference type="Pfam" id="PF00905">
    <property type="entry name" value="Transpeptidase"/>
    <property type="match status" value="1"/>
</dbReference>
<reference evidence="17 18" key="1">
    <citation type="submission" date="2022-08" db="EMBL/GenBank/DDBJ databases">
        <title>Reclassification of Massilia species as members of the genera Telluria, Duganella, Pseudoduganella, Mokoshia gen. nov. and Zemynaea gen. nov. using orthogonal and non-orthogonal genome-based approaches.</title>
        <authorList>
            <person name="Bowman J.P."/>
        </authorList>
    </citation>
    <scope>NUCLEOTIDE SEQUENCE [LARGE SCALE GENOMIC DNA]</scope>
    <source>
        <strain evidence="17 18">LMG 28164</strain>
    </source>
</reference>
<feature type="compositionally biased region" description="Low complexity" evidence="12">
    <location>
        <begin position="707"/>
        <end position="722"/>
    </location>
</feature>
<evidence type="ECO:0000256" key="11">
    <source>
        <dbReference type="ARBA" id="ARBA00049902"/>
    </source>
</evidence>
<feature type="domain" description="Penicillin-binding protein transpeptidase" evidence="14">
    <location>
        <begin position="300"/>
        <end position="562"/>
    </location>
</feature>
<dbReference type="RefSeq" id="WP_258847299.1">
    <property type="nucleotide sequence ID" value="NZ_JANUGX010000028.1"/>
</dbReference>
<keyword evidence="7" id="KW-0808">Transferase</keyword>
<comment type="pathway">
    <text evidence="1">Cell wall biogenesis; peptidoglycan biosynthesis.</text>
</comment>
<dbReference type="SUPFAM" id="SSF53955">
    <property type="entry name" value="Lysozyme-like"/>
    <property type="match status" value="1"/>
</dbReference>
<comment type="similarity">
    <text evidence="2">In the C-terminal section; belongs to the transpeptidase family.</text>
</comment>
<evidence type="ECO:0000259" key="14">
    <source>
        <dbReference type="Pfam" id="PF00905"/>
    </source>
</evidence>
<feature type="domain" description="Penicillin-binding C-terminal" evidence="16">
    <location>
        <begin position="615"/>
        <end position="693"/>
    </location>
</feature>
<feature type="region of interest" description="Disordered" evidence="12">
    <location>
        <begin position="707"/>
        <end position="730"/>
    </location>
</feature>
<organism evidence="17 18">
    <name type="scientific">Massilia norwichensis</name>
    <dbReference type="NCBI Taxonomy" id="1442366"/>
    <lineage>
        <taxon>Bacteria</taxon>
        <taxon>Pseudomonadati</taxon>
        <taxon>Pseudomonadota</taxon>
        <taxon>Betaproteobacteria</taxon>
        <taxon>Burkholderiales</taxon>
        <taxon>Oxalobacteraceae</taxon>
        <taxon>Telluria group</taxon>
        <taxon>Massilia</taxon>
    </lineage>
</organism>
<evidence type="ECO:0000256" key="12">
    <source>
        <dbReference type="SAM" id="MobiDB-lite"/>
    </source>
</evidence>
<evidence type="ECO:0000256" key="8">
    <source>
        <dbReference type="ARBA" id="ARBA00022801"/>
    </source>
</evidence>
<dbReference type="InterPro" id="IPR023346">
    <property type="entry name" value="Lysozyme-like_dom_sf"/>
</dbReference>
<keyword evidence="4" id="KW-0121">Carboxypeptidase</keyword>
<comment type="similarity">
    <text evidence="3">In the N-terminal section; belongs to the glycosyltransferase 51 family.</text>
</comment>
<dbReference type="Pfam" id="PF06832">
    <property type="entry name" value="BiPBP_C"/>
    <property type="match status" value="1"/>
</dbReference>
<dbReference type="PANTHER" id="PTHR32282:SF15">
    <property type="entry name" value="PENICILLIN-BINDING PROTEIN 1C"/>
    <property type="match status" value="1"/>
</dbReference>
<keyword evidence="8" id="KW-0378">Hydrolase</keyword>
<keyword evidence="5" id="KW-0645">Protease</keyword>
<keyword evidence="9" id="KW-0511">Multifunctional enzyme</keyword>